<dbReference type="Gene3D" id="3.40.50.300">
    <property type="entry name" value="P-loop containing nucleotide triphosphate hydrolases"/>
    <property type="match status" value="1"/>
</dbReference>
<name>A0A4Y8ZS17_9SPHN</name>
<sequence>MARHDYTLFGLRIRSELLLPELPPDAGDARPDVAVRIGPVSEEGPESGYAPTAAGLLLSAPGIGRYLIVDGREIVIDPAPGASERNLRLYLLGSAFGALLHQRGMMPLHANAIAVDGRAIAFCGHSGAGKSTLAAWFNDRGHEVLADDVCVIGFDGGGTPVAKPGLRRLRLWIDALAATGRTASDYERSFDGLRDVREKYDVPIARPEHVAEIPLGAIYLLDRAPEGSTEGRIVPLSGVDRIDAIVANTYRGGLLPTLGGTAEHLATCLRIAARVPVFRAERLWGHESLDIEASRMAAHARSILDP</sequence>
<reference evidence="1 2" key="1">
    <citation type="submission" date="2019-03" db="EMBL/GenBank/DDBJ databases">
        <title>Genome sequence of Sphingomonas sp. 17J27-24.</title>
        <authorList>
            <person name="Kim M."/>
            <person name="Maeng S."/>
            <person name="Sathiyaraj S."/>
        </authorList>
    </citation>
    <scope>NUCLEOTIDE SEQUENCE [LARGE SCALE GENOMIC DNA]</scope>
    <source>
        <strain evidence="1 2">17J27-24</strain>
    </source>
</reference>
<gene>
    <name evidence="1" type="ORF">E2493_15905</name>
</gene>
<dbReference type="OrthoDB" id="3213869at2"/>
<protein>
    <submittedName>
        <fullName evidence="1">Uncharacterized protein</fullName>
    </submittedName>
</protein>
<accession>A0A4Y8ZS17</accession>
<dbReference type="EMBL" id="SPDV01000035">
    <property type="protein sequence ID" value="TFI57196.1"/>
    <property type="molecule type" value="Genomic_DNA"/>
</dbReference>
<dbReference type="SUPFAM" id="SSF53795">
    <property type="entry name" value="PEP carboxykinase-like"/>
    <property type="match status" value="1"/>
</dbReference>
<proteinExistence type="predicted"/>
<evidence type="ECO:0000313" key="2">
    <source>
        <dbReference type="Proteomes" id="UP000298213"/>
    </source>
</evidence>
<keyword evidence="2" id="KW-1185">Reference proteome</keyword>
<evidence type="ECO:0000313" key="1">
    <source>
        <dbReference type="EMBL" id="TFI57196.1"/>
    </source>
</evidence>
<comment type="caution">
    <text evidence="1">The sequence shown here is derived from an EMBL/GenBank/DDBJ whole genome shotgun (WGS) entry which is preliminary data.</text>
</comment>
<dbReference type="Proteomes" id="UP000298213">
    <property type="component" value="Unassembled WGS sequence"/>
</dbReference>
<organism evidence="1 2">
    <name type="scientific">Sphingomonas parva</name>
    <dbReference type="NCBI Taxonomy" id="2555898"/>
    <lineage>
        <taxon>Bacteria</taxon>
        <taxon>Pseudomonadati</taxon>
        <taxon>Pseudomonadota</taxon>
        <taxon>Alphaproteobacteria</taxon>
        <taxon>Sphingomonadales</taxon>
        <taxon>Sphingomonadaceae</taxon>
        <taxon>Sphingomonas</taxon>
    </lineage>
</organism>
<dbReference type="AlphaFoldDB" id="A0A4Y8ZS17"/>
<dbReference type="InterPro" id="IPR027417">
    <property type="entry name" value="P-loop_NTPase"/>
</dbReference>
<dbReference type="RefSeq" id="WP_135088603.1">
    <property type="nucleotide sequence ID" value="NZ_SPDV01000035.1"/>
</dbReference>